<feature type="region of interest" description="Disordered" evidence="4">
    <location>
        <begin position="825"/>
        <end position="874"/>
    </location>
</feature>
<dbReference type="InterPro" id="IPR006953">
    <property type="entry name" value="Vesicle_Uso1_P115_head"/>
</dbReference>
<evidence type="ECO:0000313" key="7">
    <source>
        <dbReference type="Proteomes" id="UP000660729"/>
    </source>
</evidence>
<dbReference type="GO" id="GO:0012507">
    <property type="term" value="C:ER to Golgi transport vesicle membrane"/>
    <property type="evidence" value="ECO:0007669"/>
    <property type="project" value="TreeGrafter"/>
</dbReference>
<feature type="region of interest" description="Disordered" evidence="4">
    <location>
        <begin position="767"/>
        <end position="800"/>
    </location>
</feature>
<dbReference type="InterPro" id="IPR024095">
    <property type="entry name" value="Vesicle_P115"/>
</dbReference>
<sequence length="1466" mass="159627">MLKAPPQQTATATIDTLSGRLQSATLLEDRRAAIQGLRSFAKQYPASVASGSLRELISTLKRDGLGDASSSHGQDDDRQGTEGGDVDTIRLVLETLLMLFNPDSNSPEAGDEIALFLADEFSMRQDNITLLLNLLDPTSAYADYYSRLYSVQILSSICAARPDRLQECILSAPLGLSRLVGVLDDSRDAVRNAGLLLLVDLTSGANEELRKIVAFEDVFGKTFSLIQLEGGLSEAGITAQDCLTLLANLVKGSASNQTMFRESGCVAQLMQLLQQSFPGDDELPTETQARERAAWGVLQLLRLFLISGESSTPQNQVAFFRAGTGQILIDLGFSAALPTTIRATALRAAAALIDSNPPLQEQFASSTVVTPADAEHNEAEAKKHAQTNGTAPNGRASAKTSARPSVENRRTYVIEALLDLALDQATAEEALRGAACGLIQAYLTNHDRIKAHFLQRAIGGHAEGETAANVIVTLLHPSDNDDTGVVHASWIVQGLIVDQPEAKAALLAVKEGDEEEGEDVITAVHGFGSQLQAALQTPVHVRQAAVYSSLLASLLWDFAPGVDDLLEEGSSLIQALVATVKTPTDPIVAGLSAVLLGVIYEFSTKDSPIPRRTLAPLLQQKLGRAKYLDALLQLRREPAIRDFDLDAESDEAGDGMLSNVFVDLFTVEYTRLRRAIDKDPGVEVIPGGVAEAGVDRDILDELRQQAQAAKDALATAQQEAVEATQKAEQDRMSISKELQTSKSEVERLRKINQAMQQGHESEIEKLTKKHEQDRNTAQTRHQHVLNSAKQEAERETQAKLREREATAAQKVQELEQRIAELGNEHRKEASGHASVKQQLETLSGKHNELLRRERDLSKELESLHQQRGAADRKLQAVQDQVKAAESKLDIARKSLDTRGEELEKLKSQVAELQADLKARDEELKTERAGYAELEKELDTAKAAALDAAMGEKQQLEEAQKKAEDAETKVKALETQLSEAKSGLEDAEKKASESESKFAAVQKRATDAESAFKEANKKATNSETKVKEVESKVADAEKKASEAEKKLSTTENKVKDLQKKLKDAEEKAGAAEKKAAESAKALKAKPTLSKEDKDKIAKADKLEKDLADAKKQVEVAKKALAAKGDAGKDDAVKLAQLESDLATKDEELTKAQESEKAAKEQLSQVEEDLDTVKKELEESTESAEENLKKTKQELEEAKASSEEELEKTKAELAEAKKAAEKQLQKTKKELEAAKEAAESDLESIKSELQAAKTAAESTKAELEKSQKALEQAQKQAQVAKDLAKKATDDAKKAAAESSKELDAAKKAASEAANKKNAGPSQADKAKLATLEKAVAEAKENEKQAKEELESAIRLDIRSPAMPPFPAELHLLNHGRPLEDRIHYPTMMAWEGEGVWILNLSKDNIDEYGKFPPTFDMDEHRENLKKMGATWYPDARDHPEAAMALRAMALEREACSHEAEKGTAKTGK</sequence>
<feature type="compositionally biased region" description="Basic and acidic residues" evidence="4">
    <location>
        <begin position="843"/>
        <end position="874"/>
    </location>
</feature>
<feature type="compositionally biased region" description="Basic and acidic residues" evidence="4">
    <location>
        <begin position="725"/>
        <end position="734"/>
    </location>
</feature>
<feature type="region of interest" description="Disordered" evidence="4">
    <location>
        <begin position="371"/>
        <end position="404"/>
    </location>
</feature>
<evidence type="ECO:0000313" key="6">
    <source>
        <dbReference type="EMBL" id="KAF7188557.1"/>
    </source>
</evidence>
<feature type="compositionally biased region" description="Basic and acidic residues" evidence="4">
    <location>
        <begin position="1280"/>
        <end position="1307"/>
    </location>
</feature>
<dbReference type="GO" id="GO:0000139">
    <property type="term" value="C:Golgi membrane"/>
    <property type="evidence" value="ECO:0007669"/>
    <property type="project" value="InterPro"/>
</dbReference>
<organism evidence="6 7">
    <name type="scientific">Pseudocercospora fuligena</name>
    <dbReference type="NCBI Taxonomy" id="685502"/>
    <lineage>
        <taxon>Eukaryota</taxon>
        <taxon>Fungi</taxon>
        <taxon>Dikarya</taxon>
        <taxon>Ascomycota</taxon>
        <taxon>Pezizomycotina</taxon>
        <taxon>Dothideomycetes</taxon>
        <taxon>Dothideomycetidae</taxon>
        <taxon>Mycosphaerellales</taxon>
        <taxon>Mycosphaerellaceae</taxon>
        <taxon>Pseudocercospora</taxon>
    </lineage>
</organism>
<dbReference type="InterPro" id="IPR011989">
    <property type="entry name" value="ARM-like"/>
</dbReference>
<dbReference type="Gene3D" id="1.20.5.170">
    <property type="match status" value="1"/>
</dbReference>
<dbReference type="OrthoDB" id="198977at2759"/>
<feature type="region of interest" description="Disordered" evidence="4">
    <location>
        <begin position="1137"/>
        <end position="1324"/>
    </location>
</feature>
<dbReference type="Gene3D" id="1.25.10.10">
    <property type="entry name" value="Leucine-rich Repeat Variant"/>
    <property type="match status" value="1"/>
</dbReference>
<gene>
    <name evidence="6" type="ORF">HII31_10219</name>
</gene>
<dbReference type="GO" id="GO:0048280">
    <property type="term" value="P:vesicle fusion with Golgi apparatus"/>
    <property type="evidence" value="ECO:0007669"/>
    <property type="project" value="InterPro"/>
</dbReference>
<evidence type="ECO:0000256" key="3">
    <source>
        <dbReference type="ARBA" id="ARBA00023054"/>
    </source>
</evidence>
<dbReference type="Proteomes" id="UP000660729">
    <property type="component" value="Unassembled WGS sequence"/>
</dbReference>
<comment type="subcellular location">
    <subcellularLocation>
        <location evidence="1">Golgi apparatus</location>
    </subcellularLocation>
</comment>
<dbReference type="EMBL" id="JABCIY010000209">
    <property type="protein sequence ID" value="KAF7188557.1"/>
    <property type="molecule type" value="Genomic_DNA"/>
</dbReference>
<evidence type="ECO:0000256" key="2">
    <source>
        <dbReference type="ARBA" id="ARBA00023034"/>
    </source>
</evidence>
<dbReference type="GO" id="GO:0005783">
    <property type="term" value="C:endoplasmic reticulum"/>
    <property type="evidence" value="ECO:0007669"/>
    <property type="project" value="TreeGrafter"/>
</dbReference>
<reference evidence="6" key="1">
    <citation type="submission" date="2020-04" db="EMBL/GenBank/DDBJ databases">
        <title>Draft genome resource of the tomato pathogen Pseudocercospora fuligena.</title>
        <authorList>
            <person name="Zaccaron A."/>
        </authorList>
    </citation>
    <scope>NUCLEOTIDE SEQUENCE</scope>
    <source>
        <strain evidence="6">PF001</strain>
    </source>
</reference>
<name>A0A8H6RDM3_9PEZI</name>
<dbReference type="PANTHER" id="PTHR10013">
    <property type="entry name" value="GENERAL VESICULAR TRANSPORT FACTOR P115"/>
    <property type="match status" value="1"/>
</dbReference>
<comment type="caution">
    <text evidence="6">The sequence shown here is derived from an EMBL/GenBank/DDBJ whole genome shotgun (WGS) entry which is preliminary data.</text>
</comment>
<evidence type="ECO:0000256" key="1">
    <source>
        <dbReference type="ARBA" id="ARBA00004555"/>
    </source>
</evidence>
<dbReference type="PANTHER" id="PTHR10013:SF0">
    <property type="entry name" value="GENERAL VESICULAR TRANSPORT FACTOR P115"/>
    <property type="match status" value="1"/>
</dbReference>
<keyword evidence="2" id="KW-0333">Golgi apparatus</keyword>
<dbReference type="SUPFAM" id="SSF57997">
    <property type="entry name" value="Tropomyosin"/>
    <property type="match status" value="1"/>
</dbReference>
<keyword evidence="3" id="KW-0175">Coiled coil</keyword>
<proteinExistence type="predicted"/>
<evidence type="ECO:0000256" key="4">
    <source>
        <dbReference type="SAM" id="MobiDB-lite"/>
    </source>
</evidence>
<feature type="compositionally biased region" description="Basic and acidic residues" evidence="4">
    <location>
        <begin position="790"/>
        <end position="800"/>
    </location>
</feature>
<feature type="compositionally biased region" description="Polar residues" evidence="4">
    <location>
        <begin position="775"/>
        <end position="789"/>
    </location>
</feature>
<dbReference type="SUPFAM" id="SSF48371">
    <property type="entry name" value="ARM repeat"/>
    <property type="match status" value="1"/>
</dbReference>
<dbReference type="GO" id="GO:0048211">
    <property type="term" value="P:Golgi vesicle docking"/>
    <property type="evidence" value="ECO:0007669"/>
    <property type="project" value="TreeGrafter"/>
</dbReference>
<dbReference type="Pfam" id="PF04869">
    <property type="entry name" value="Uso1_p115_head"/>
    <property type="match status" value="1"/>
</dbReference>
<dbReference type="GO" id="GO:0005795">
    <property type="term" value="C:Golgi stack"/>
    <property type="evidence" value="ECO:0007669"/>
    <property type="project" value="TreeGrafter"/>
</dbReference>
<feature type="compositionally biased region" description="Basic and acidic residues" evidence="4">
    <location>
        <begin position="1140"/>
        <end position="1158"/>
    </location>
</feature>
<accession>A0A8H6RDM3</accession>
<dbReference type="GO" id="GO:0006888">
    <property type="term" value="P:endoplasmic reticulum to Golgi vesicle-mediated transport"/>
    <property type="evidence" value="ECO:0007669"/>
    <property type="project" value="TreeGrafter"/>
</dbReference>
<feature type="region of interest" description="Disordered" evidence="4">
    <location>
        <begin position="64"/>
        <end position="84"/>
    </location>
</feature>
<feature type="compositionally biased region" description="Low complexity" evidence="4">
    <location>
        <begin position="1267"/>
        <end position="1279"/>
    </location>
</feature>
<feature type="compositionally biased region" description="Basic and acidic residues" evidence="4">
    <location>
        <begin position="1023"/>
        <end position="1076"/>
    </location>
</feature>
<dbReference type="GO" id="GO:0006886">
    <property type="term" value="P:intracellular protein transport"/>
    <property type="evidence" value="ECO:0007669"/>
    <property type="project" value="InterPro"/>
</dbReference>
<feature type="compositionally biased region" description="Basic and acidic residues" evidence="4">
    <location>
        <begin position="373"/>
        <end position="383"/>
    </location>
</feature>
<feature type="compositionally biased region" description="Basic and acidic residues" evidence="4">
    <location>
        <begin position="1184"/>
        <end position="1244"/>
    </location>
</feature>
<feature type="region of interest" description="Disordered" evidence="4">
    <location>
        <begin position="950"/>
        <end position="1094"/>
    </location>
</feature>
<evidence type="ECO:0000259" key="5">
    <source>
        <dbReference type="Pfam" id="PF04869"/>
    </source>
</evidence>
<protein>
    <submittedName>
        <fullName evidence="6">Intracellular protein transport protein USO1</fullName>
    </submittedName>
</protein>
<dbReference type="InterPro" id="IPR016024">
    <property type="entry name" value="ARM-type_fold"/>
</dbReference>
<feature type="compositionally biased region" description="Basic and acidic residues" evidence="4">
    <location>
        <begin position="1003"/>
        <end position="1016"/>
    </location>
</feature>
<feature type="compositionally biased region" description="Basic and acidic residues" evidence="4">
    <location>
        <begin position="981"/>
        <end position="995"/>
    </location>
</feature>
<feature type="compositionally biased region" description="Basic and acidic residues" evidence="4">
    <location>
        <begin position="953"/>
        <end position="971"/>
    </location>
</feature>
<keyword evidence="7" id="KW-1185">Reference proteome</keyword>
<feature type="region of interest" description="Disordered" evidence="4">
    <location>
        <begin position="723"/>
        <end position="745"/>
    </location>
</feature>
<feature type="domain" description="Vesicle tethering protein Uso1/P115-like head" evidence="5">
    <location>
        <begin position="356"/>
        <end position="676"/>
    </location>
</feature>
<feature type="compositionally biased region" description="Basic and acidic residues" evidence="4">
    <location>
        <begin position="1257"/>
        <end position="1266"/>
    </location>
</feature>